<feature type="domain" description="TGF-beta family profile" evidence="7">
    <location>
        <begin position="114"/>
        <end position="244"/>
    </location>
</feature>
<dbReference type="Gene3D" id="2.60.120.970">
    <property type="match status" value="1"/>
</dbReference>
<dbReference type="InterPro" id="IPR015615">
    <property type="entry name" value="TGF-beta-rel"/>
</dbReference>
<name>A0ABM1B4Y5_LIMPO</name>
<dbReference type="PANTHER" id="PTHR11848:SF119">
    <property type="entry name" value="TGF-BETA FAMILY PROFILE DOMAIN-CONTAINING PROTEIN"/>
    <property type="match status" value="1"/>
</dbReference>
<dbReference type="InterPro" id="IPR001839">
    <property type="entry name" value="TGF-b_C"/>
</dbReference>
<comment type="similarity">
    <text evidence="2 6">Belongs to the TGF-beta family.</text>
</comment>
<reference evidence="9" key="1">
    <citation type="submission" date="2025-08" db="UniProtKB">
        <authorList>
            <consortium name="RefSeq"/>
        </authorList>
    </citation>
    <scope>IDENTIFICATION</scope>
    <source>
        <tissue evidence="9">Muscle</tissue>
    </source>
</reference>
<keyword evidence="3" id="KW-0964">Secreted</keyword>
<keyword evidence="5" id="KW-1015">Disulfide bond</keyword>
<evidence type="ECO:0000259" key="7">
    <source>
        <dbReference type="PROSITE" id="PS51362"/>
    </source>
</evidence>
<dbReference type="PROSITE" id="PS51362">
    <property type="entry name" value="TGF_BETA_2"/>
    <property type="match status" value="1"/>
</dbReference>
<evidence type="ECO:0000256" key="5">
    <source>
        <dbReference type="ARBA" id="ARBA00023157"/>
    </source>
</evidence>
<dbReference type="Pfam" id="PF00688">
    <property type="entry name" value="TGFb_propeptide"/>
    <property type="match status" value="1"/>
</dbReference>
<proteinExistence type="inferred from homology"/>
<evidence type="ECO:0000256" key="6">
    <source>
        <dbReference type="RuleBase" id="RU000354"/>
    </source>
</evidence>
<organism evidence="8 9">
    <name type="scientific">Limulus polyphemus</name>
    <name type="common">Atlantic horseshoe crab</name>
    <dbReference type="NCBI Taxonomy" id="6850"/>
    <lineage>
        <taxon>Eukaryota</taxon>
        <taxon>Metazoa</taxon>
        <taxon>Ecdysozoa</taxon>
        <taxon>Arthropoda</taxon>
        <taxon>Chelicerata</taxon>
        <taxon>Merostomata</taxon>
        <taxon>Xiphosura</taxon>
        <taxon>Limulidae</taxon>
        <taxon>Limulus</taxon>
    </lineage>
</organism>
<dbReference type="InterPro" id="IPR001111">
    <property type="entry name" value="TGF-b_propeptide"/>
</dbReference>
<evidence type="ECO:0000313" key="9">
    <source>
        <dbReference type="RefSeq" id="XP_013774919.1"/>
    </source>
</evidence>
<evidence type="ECO:0000256" key="1">
    <source>
        <dbReference type="ARBA" id="ARBA00004613"/>
    </source>
</evidence>
<dbReference type="RefSeq" id="XP_013774919.1">
    <property type="nucleotide sequence ID" value="XM_013919465.2"/>
</dbReference>
<dbReference type="SUPFAM" id="SSF57501">
    <property type="entry name" value="Cystine-knot cytokines"/>
    <property type="match status" value="1"/>
</dbReference>
<dbReference type="InterPro" id="IPR017948">
    <property type="entry name" value="TGFb_CS"/>
</dbReference>
<dbReference type="SMART" id="SM00204">
    <property type="entry name" value="TGFB"/>
    <property type="match status" value="1"/>
</dbReference>
<dbReference type="PROSITE" id="PS00250">
    <property type="entry name" value="TGF_BETA_1"/>
    <property type="match status" value="1"/>
</dbReference>
<evidence type="ECO:0000256" key="3">
    <source>
        <dbReference type="ARBA" id="ARBA00022525"/>
    </source>
</evidence>
<gene>
    <name evidence="9" type="primary">LOC106459804</name>
</gene>
<dbReference type="Proteomes" id="UP000694941">
    <property type="component" value="Unplaced"/>
</dbReference>
<comment type="subcellular location">
    <subcellularLocation>
        <location evidence="1">Secreted</location>
    </subcellularLocation>
</comment>
<keyword evidence="4 6" id="KW-0339">Growth factor</keyword>
<keyword evidence="8" id="KW-1185">Reference proteome</keyword>
<evidence type="ECO:0000256" key="2">
    <source>
        <dbReference type="ARBA" id="ARBA00006656"/>
    </source>
</evidence>
<sequence length="244" mass="28192">MAFIRTNHTQPLVSVYRLMNTSVGQNPKLHILVTSRKLELQGSEGWETFDVSSAVESWLTQPESKLELQIVCSNCDFVFMSMNNSLEASSFLQQNFTLDKSPSKSVLEIGLSERSRRLPRNVRHSKRYPMDCTHGKKTKRCCRYKMKVSFQSIPLKGTGWESIIEPKEFDAFVCKGKCNKRYRNVLNRHALLQNRLRRIMKDKIPRLCCTSKKRKPLMVKVIDSHSQRREGKLDDMIVTECGCG</sequence>
<evidence type="ECO:0000313" key="8">
    <source>
        <dbReference type="Proteomes" id="UP000694941"/>
    </source>
</evidence>
<dbReference type="PANTHER" id="PTHR11848">
    <property type="entry name" value="TGF-BETA FAMILY"/>
    <property type="match status" value="1"/>
</dbReference>
<dbReference type="Gene3D" id="2.10.90.10">
    <property type="entry name" value="Cystine-knot cytokines"/>
    <property type="match status" value="1"/>
</dbReference>
<dbReference type="GeneID" id="106459804"/>
<evidence type="ECO:0000256" key="4">
    <source>
        <dbReference type="ARBA" id="ARBA00023030"/>
    </source>
</evidence>
<accession>A0ABM1B4Y5</accession>
<dbReference type="InterPro" id="IPR029034">
    <property type="entry name" value="Cystine-knot_cytokine"/>
</dbReference>
<dbReference type="Pfam" id="PF00019">
    <property type="entry name" value="TGF_beta"/>
    <property type="match status" value="1"/>
</dbReference>
<protein>
    <submittedName>
        <fullName evidence="9">Growth/differentiation factor 8-like</fullName>
    </submittedName>
</protein>